<name>A8T7E0_HCMV</name>
<evidence type="ECO:0000313" key="1">
    <source>
        <dbReference type="EMBL" id="ABV71590.1"/>
    </source>
</evidence>
<proteinExistence type="predicted"/>
<organismHost>
    <name type="scientific">Homo sapiens</name>
    <name type="common">Human</name>
    <dbReference type="NCBI Taxonomy" id="9606"/>
</organismHost>
<dbReference type="EMBL" id="EF999921">
    <property type="protein sequence ID" value="ABV71590.1"/>
    <property type="molecule type" value="Genomic_DNA"/>
</dbReference>
<reference evidence="1 2" key="1">
    <citation type="journal article" date="2008" name="J. Gen. Virol.">
        <title>Cloning and sequencing of a highly productive, endotheliotropic virus strain derived from human cytomegalovirus TB40/E.</title>
        <authorList>
            <person name="Sinzger C."/>
            <person name="Hahn G."/>
            <person name="Digel M."/>
            <person name="Katona R."/>
            <person name="Sampaio K.L."/>
            <person name="Messerle M."/>
            <person name="Hengel H."/>
            <person name="Koszinowski U."/>
            <person name="Brune W."/>
            <person name="Adler B."/>
        </authorList>
    </citation>
    <scope>NUCLEOTIDE SEQUENCE [LARGE SCALE GENOMIC DNA]</scope>
    <source>
        <strain evidence="1">TB40/E</strain>
    </source>
</reference>
<evidence type="ECO:0000313" key="2">
    <source>
        <dbReference type="Proteomes" id="UP000181190"/>
    </source>
</evidence>
<dbReference type="Proteomes" id="UP000181190">
    <property type="component" value="Genome"/>
</dbReference>
<accession>A8T7E0</accession>
<organism evidence="1 2">
    <name type="scientific">Human cytomegalovirus</name>
    <name type="common">HHV-5</name>
    <name type="synonym">Human herpesvirus 5</name>
    <dbReference type="NCBI Taxonomy" id="10359"/>
    <lineage>
        <taxon>Viruses</taxon>
        <taxon>Duplodnaviria</taxon>
        <taxon>Heunggongvirae</taxon>
        <taxon>Peploviricota</taxon>
        <taxon>Herviviricetes</taxon>
        <taxon>Herpesvirales</taxon>
        <taxon>Orthoherpesviridae</taxon>
        <taxon>Betaherpesvirinae</taxon>
        <taxon>Cytomegalovirus</taxon>
        <taxon>Cytomegalovirus humanbeta5</taxon>
    </lineage>
</organism>
<sequence length="151" mass="17086">MRTTHTLEFYRRMRRATLPRALARACAPGPLVHPSLYIGFPCGIPGACALESPSHNPRGNALTTKNSPRLRMRTETPSHWKSWLPKFGKNLPPPVPEEKGGGEGGGLRWFPFRQSVFVERFVRRIMLYRVCILGVEARLRPYGASPSIRYT</sequence>
<protein>
    <submittedName>
        <fullName evidence="1">UL60</fullName>
    </submittedName>
</protein>